<dbReference type="GO" id="GO:0005634">
    <property type="term" value="C:nucleus"/>
    <property type="evidence" value="ECO:0007669"/>
    <property type="project" value="TreeGrafter"/>
</dbReference>
<dbReference type="Gene3D" id="3.30.420.10">
    <property type="entry name" value="Ribonuclease H-like superfamily/Ribonuclease H"/>
    <property type="match status" value="1"/>
</dbReference>
<feature type="domain" description="3'-5' exonuclease" evidence="4">
    <location>
        <begin position="83"/>
        <end position="281"/>
    </location>
</feature>
<dbReference type="GO" id="GO:0006139">
    <property type="term" value="P:nucleobase-containing compound metabolic process"/>
    <property type="evidence" value="ECO:0007669"/>
    <property type="project" value="InterPro"/>
</dbReference>
<keyword evidence="1" id="KW-0540">Nuclease</keyword>
<proteinExistence type="predicted"/>
<reference evidence="5" key="1">
    <citation type="journal article" date="2020" name="Stud. Mycol.">
        <title>101 Dothideomycetes genomes: a test case for predicting lifestyles and emergence of pathogens.</title>
        <authorList>
            <person name="Haridas S."/>
            <person name="Albert R."/>
            <person name="Binder M."/>
            <person name="Bloem J."/>
            <person name="Labutti K."/>
            <person name="Salamov A."/>
            <person name="Andreopoulos B."/>
            <person name="Baker S."/>
            <person name="Barry K."/>
            <person name="Bills G."/>
            <person name="Bluhm B."/>
            <person name="Cannon C."/>
            <person name="Castanera R."/>
            <person name="Culley D."/>
            <person name="Daum C."/>
            <person name="Ezra D."/>
            <person name="Gonzalez J."/>
            <person name="Henrissat B."/>
            <person name="Kuo A."/>
            <person name="Liang C."/>
            <person name="Lipzen A."/>
            <person name="Lutzoni F."/>
            <person name="Magnuson J."/>
            <person name="Mondo S."/>
            <person name="Nolan M."/>
            <person name="Ohm R."/>
            <person name="Pangilinan J."/>
            <person name="Park H.-J."/>
            <person name="Ramirez L."/>
            <person name="Alfaro M."/>
            <person name="Sun H."/>
            <person name="Tritt A."/>
            <person name="Yoshinaga Y."/>
            <person name="Zwiers L.-H."/>
            <person name="Turgeon B."/>
            <person name="Goodwin S."/>
            <person name="Spatafora J."/>
            <person name="Crous P."/>
            <person name="Grigoriev I."/>
        </authorList>
    </citation>
    <scope>NUCLEOTIDE SEQUENCE</scope>
    <source>
        <strain evidence="5">HMLAC05119</strain>
    </source>
</reference>
<organism evidence="5 6">
    <name type="scientific">Ampelomyces quisqualis</name>
    <name type="common">Powdery mildew agent</name>
    <dbReference type="NCBI Taxonomy" id="50730"/>
    <lineage>
        <taxon>Eukaryota</taxon>
        <taxon>Fungi</taxon>
        <taxon>Dikarya</taxon>
        <taxon>Ascomycota</taxon>
        <taxon>Pezizomycotina</taxon>
        <taxon>Dothideomycetes</taxon>
        <taxon>Pleosporomycetidae</taxon>
        <taxon>Pleosporales</taxon>
        <taxon>Pleosporineae</taxon>
        <taxon>Phaeosphaeriaceae</taxon>
        <taxon>Ampelomyces</taxon>
    </lineage>
</organism>
<dbReference type="GO" id="GO:0008408">
    <property type="term" value="F:3'-5' exonuclease activity"/>
    <property type="evidence" value="ECO:0007669"/>
    <property type="project" value="InterPro"/>
</dbReference>
<keyword evidence="6" id="KW-1185">Reference proteome</keyword>
<name>A0A6A5QHI9_AMPQU</name>
<gene>
    <name evidence="5" type="ORF">BDU57DRAFT_501821</name>
</gene>
<feature type="compositionally biased region" description="Basic residues" evidence="3">
    <location>
        <begin position="304"/>
        <end position="315"/>
    </location>
</feature>
<dbReference type="SUPFAM" id="SSF53098">
    <property type="entry name" value="Ribonuclease H-like"/>
    <property type="match status" value="1"/>
</dbReference>
<dbReference type="AlphaFoldDB" id="A0A6A5QHI9"/>
<evidence type="ECO:0000259" key="4">
    <source>
        <dbReference type="SMART" id="SM00474"/>
    </source>
</evidence>
<evidence type="ECO:0000256" key="1">
    <source>
        <dbReference type="ARBA" id="ARBA00022722"/>
    </source>
</evidence>
<dbReference type="CDD" id="cd06141">
    <property type="entry name" value="WRN_exo"/>
    <property type="match status" value="1"/>
</dbReference>
<dbReference type="InterPro" id="IPR051132">
    <property type="entry name" value="3-5_Exonuclease_domain"/>
</dbReference>
<keyword evidence="2" id="KW-0378">Hydrolase</keyword>
<dbReference type="GO" id="GO:0003676">
    <property type="term" value="F:nucleic acid binding"/>
    <property type="evidence" value="ECO:0007669"/>
    <property type="project" value="InterPro"/>
</dbReference>
<dbReference type="Pfam" id="PF01612">
    <property type="entry name" value="DNA_pol_A_exo1"/>
    <property type="match status" value="1"/>
</dbReference>
<evidence type="ECO:0000256" key="2">
    <source>
        <dbReference type="ARBA" id="ARBA00022801"/>
    </source>
</evidence>
<dbReference type="PANTHER" id="PTHR13620:SF104">
    <property type="entry name" value="EXONUCLEASE 3'-5' DOMAIN-CONTAINING PROTEIN 2"/>
    <property type="match status" value="1"/>
</dbReference>
<dbReference type="OrthoDB" id="1920326at2759"/>
<accession>A0A6A5QHI9</accession>
<feature type="region of interest" description="Disordered" evidence="3">
    <location>
        <begin position="286"/>
        <end position="395"/>
    </location>
</feature>
<feature type="region of interest" description="Disordered" evidence="3">
    <location>
        <begin position="1"/>
        <end position="39"/>
    </location>
</feature>
<protein>
    <submittedName>
        <fullName evidence="5">Ribonuclease H-like domain-containing protein</fullName>
    </submittedName>
</protein>
<dbReference type="EMBL" id="ML979137">
    <property type="protein sequence ID" value="KAF1914983.1"/>
    <property type="molecule type" value="Genomic_DNA"/>
</dbReference>
<dbReference type="Proteomes" id="UP000800096">
    <property type="component" value="Unassembled WGS sequence"/>
</dbReference>
<feature type="compositionally biased region" description="Basic and acidic residues" evidence="3">
    <location>
        <begin position="434"/>
        <end position="446"/>
    </location>
</feature>
<evidence type="ECO:0000313" key="5">
    <source>
        <dbReference type="EMBL" id="KAF1914983.1"/>
    </source>
</evidence>
<dbReference type="PANTHER" id="PTHR13620">
    <property type="entry name" value="3-5 EXONUCLEASE"/>
    <property type="match status" value="1"/>
</dbReference>
<feature type="region of interest" description="Disordered" evidence="3">
    <location>
        <begin position="412"/>
        <end position="447"/>
    </location>
</feature>
<dbReference type="InterPro" id="IPR036397">
    <property type="entry name" value="RNaseH_sf"/>
</dbReference>
<dbReference type="GO" id="GO:0005737">
    <property type="term" value="C:cytoplasm"/>
    <property type="evidence" value="ECO:0007669"/>
    <property type="project" value="TreeGrafter"/>
</dbReference>
<evidence type="ECO:0000313" key="6">
    <source>
        <dbReference type="Proteomes" id="UP000800096"/>
    </source>
</evidence>
<feature type="compositionally biased region" description="Basic and acidic residues" evidence="3">
    <location>
        <begin position="293"/>
        <end position="303"/>
    </location>
</feature>
<dbReference type="InterPro" id="IPR012337">
    <property type="entry name" value="RNaseH-like_sf"/>
</dbReference>
<dbReference type="InterPro" id="IPR002562">
    <property type="entry name" value="3'-5'_exonuclease_dom"/>
</dbReference>
<dbReference type="SMART" id="SM00474">
    <property type="entry name" value="35EXOc"/>
    <property type="match status" value="1"/>
</dbReference>
<sequence length="649" mass="72639">MDSSSGSEYLPSQEVESSVMQEAKSQEEEGKEEDGTEAEEHIDLTFQIPEDTMRAAMLASENTRASFWSTKMYRGPHGQSIATHYCRSKEIAERVAQYFLKEKVVGFDIEWKPFSSPYDLKKNASLIQLACEDRIALFHISQFPGTTAEQLMPPSLKAVLETPDIYKVGVAVKGDFSRLQKYLNIQPQGVFELSRLHNLVELHSTSPTKLSNKLVSLANQVLQHLQLPLYKGAPLAGEPMDMESVRESDWSKPLDKQQIHYAAADAYAGFRLYHILEWKRKQLRPTPPTRGICDYDSKRDPKAKASKKKAAKTKKALKDTVAQSTVAVEPDDEADQDAEQDAVAETEEIDEEEEDVGYSTAPEEPTDSSNPEDPPPRPTIDFEPSTVIDVGAADGDIRTQRRVGRVNLSWLRGPDPEYPVLPWTPDNDNAPQKYHHEDDSATHPDTVHNAIRSSDPHFPMSETLDDEFADPGLEKVLQTLDLAESAFKSSTLSVTSTSDTETFDNLPSHLEADQTIANSSPKNENVAPATDDTFHTSEYNVATTWAQNYLHSTIPSPSSTKPSRIRATVPHLRAYHMWHVQELSLDTISGHLRDPPLAHSTVTGYILQAISLECLEYDKDAMRDIMAELPKGLKLGRWKWMAEKLGLLK</sequence>
<feature type="compositionally biased region" description="Acidic residues" evidence="3">
    <location>
        <begin position="329"/>
        <end position="356"/>
    </location>
</feature>
<evidence type="ECO:0000256" key="3">
    <source>
        <dbReference type="SAM" id="MobiDB-lite"/>
    </source>
</evidence>